<accession>A0A0C3QMI3</accession>
<comment type="similarity">
    <text evidence="5">Belongs to the MIP/aquaporin (TC 1.A.8) family.</text>
</comment>
<keyword evidence="8" id="KW-1185">Reference proteome</keyword>
<evidence type="ECO:0000256" key="4">
    <source>
        <dbReference type="ARBA" id="ARBA00023136"/>
    </source>
</evidence>
<evidence type="ECO:0000256" key="1">
    <source>
        <dbReference type="ARBA" id="ARBA00004141"/>
    </source>
</evidence>
<dbReference type="Pfam" id="PF00230">
    <property type="entry name" value="MIP"/>
    <property type="match status" value="1"/>
</dbReference>
<dbReference type="PANTHER" id="PTHR47002">
    <property type="entry name" value="AQUAPORIN-LIKE"/>
    <property type="match status" value="1"/>
</dbReference>
<comment type="subcellular location">
    <subcellularLocation>
        <location evidence="1">Membrane</location>
        <topology evidence="1">Multi-pass membrane protein</topology>
    </subcellularLocation>
</comment>
<evidence type="ECO:0000313" key="8">
    <source>
        <dbReference type="Proteomes" id="UP000054248"/>
    </source>
</evidence>
<reference evidence="8" key="2">
    <citation type="submission" date="2015-01" db="EMBL/GenBank/DDBJ databases">
        <title>Evolutionary Origins and Diversification of the Mycorrhizal Mutualists.</title>
        <authorList>
            <consortium name="DOE Joint Genome Institute"/>
            <consortium name="Mycorrhizal Genomics Consortium"/>
            <person name="Kohler A."/>
            <person name="Kuo A."/>
            <person name="Nagy L.G."/>
            <person name="Floudas D."/>
            <person name="Copeland A."/>
            <person name="Barry K.W."/>
            <person name="Cichocki N."/>
            <person name="Veneault-Fourrey C."/>
            <person name="LaButti K."/>
            <person name="Lindquist E.A."/>
            <person name="Lipzen A."/>
            <person name="Lundell T."/>
            <person name="Morin E."/>
            <person name="Murat C."/>
            <person name="Riley R."/>
            <person name="Ohm R."/>
            <person name="Sun H."/>
            <person name="Tunlid A."/>
            <person name="Henrissat B."/>
            <person name="Grigoriev I.V."/>
            <person name="Hibbett D.S."/>
            <person name="Martin F."/>
        </authorList>
    </citation>
    <scope>NUCLEOTIDE SEQUENCE [LARGE SCALE GENOMIC DNA]</scope>
    <source>
        <strain evidence="8">MUT 4182</strain>
    </source>
</reference>
<dbReference type="InterPro" id="IPR023271">
    <property type="entry name" value="Aquaporin-like"/>
</dbReference>
<evidence type="ECO:0000256" key="5">
    <source>
        <dbReference type="RuleBase" id="RU000477"/>
    </source>
</evidence>
<dbReference type="STRING" id="1051891.A0A0C3QMI3"/>
<dbReference type="GO" id="GO:0016020">
    <property type="term" value="C:membrane"/>
    <property type="evidence" value="ECO:0007669"/>
    <property type="project" value="UniProtKB-SubCell"/>
</dbReference>
<dbReference type="SUPFAM" id="SSF81338">
    <property type="entry name" value="Aquaporin-like"/>
    <property type="match status" value="1"/>
</dbReference>
<keyword evidence="3 6" id="KW-1133">Transmembrane helix</keyword>
<evidence type="ECO:0000313" key="7">
    <source>
        <dbReference type="EMBL" id="KIO29071.1"/>
    </source>
</evidence>
<dbReference type="EMBL" id="KN822987">
    <property type="protein sequence ID" value="KIO29071.1"/>
    <property type="molecule type" value="Genomic_DNA"/>
</dbReference>
<evidence type="ECO:0000256" key="6">
    <source>
        <dbReference type="SAM" id="Phobius"/>
    </source>
</evidence>
<sequence length="327" mass="34606">MSSTSRFKFNFSSGTTPHHNAILRPRAPSIFPGSYAVGPQVQSAWPVEEGAFRVDTTALSLGKTDSTEDKVEERRRRLPVRLAPEPVPRDSVLIAPSDSWRDALRESVSLHAWTDPQLWKAGVIEFASSMAFTFTTGAIGVTVSGYPPYMIGPALFVANTAVVSLFIYAFSTATGAHLNPLISLATMFAGLSHPVRSIIYVICQVAGSCVGGGFLRAGLGYARALEVHNGGCFLDPNGPVTVGQAAAIEFIASFSLLMIAFGVGLDPRQKQLYGAAMGPLLVGLTVGLMTSGTSALNPGYTGAGMFPGRCLGLAAGVGKFYSHDWVW</sequence>
<dbReference type="HOGENOM" id="CLU_020019_5_1_1"/>
<organism evidence="7 8">
    <name type="scientific">Tulasnella calospora MUT 4182</name>
    <dbReference type="NCBI Taxonomy" id="1051891"/>
    <lineage>
        <taxon>Eukaryota</taxon>
        <taxon>Fungi</taxon>
        <taxon>Dikarya</taxon>
        <taxon>Basidiomycota</taxon>
        <taxon>Agaricomycotina</taxon>
        <taxon>Agaricomycetes</taxon>
        <taxon>Cantharellales</taxon>
        <taxon>Tulasnellaceae</taxon>
        <taxon>Tulasnella</taxon>
    </lineage>
</organism>
<name>A0A0C3QMI3_9AGAM</name>
<dbReference type="GO" id="GO:0015267">
    <property type="term" value="F:channel activity"/>
    <property type="evidence" value="ECO:0007669"/>
    <property type="project" value="InterPro"/>
</dbReference>
<keyword evidence="4 6" id="KW-0472">Membrane</keyword>
<dbReference type="Gene3D" id="1.20.1080.10">
    <property type="entry name" value="Glycerol uptake facilitator protein"/>
    <property type="match status" value="1"/>
</dbReference>
<dbReference type="InterPro" id="IPR000425">
    <property type="entry name" value="MIP"/>
</dbReference>
<feature type="transmembrane region" description="Helical" evidence="6">
    <location>
        <begin position="198"/>
        <end position="222"/>
    </location>
</feature>
<evidence type="ECO:0008006" key="9">
    <source>
        <dbReference type="Google" id="ProtNLM"/>
    </source>
</evidence>
<dbReference type="PRINTS" id="PR00783">
    <property type="entry name" value="MINTRINSICP"/>
</dbReference>
<keyword evidence="5" id="KW-0813">Transport</keyword>
<feature type="transmembrane region" description="Helical" evidence="6">
    <location>
        <begin position="272"/>
        <end position="290"/>
    </location>
</feature>
<proteinExistence type="inferred from homology"/>
<dbReference type="OrthoDB" id="3222at2759"/>
<dbReference type="Proteomes" id="UP000054248">
    <property type="component" value="Unassembled WGS sequence"/>
</dbReference>
<reference evidence="7 8" key="1">
    <citation type="submission" date="2014-04" db="EMBL/GenBank/DDBJ databases">
        <authorList>
            <consortium name="DOE Joint Genome Institute"/>
            <person name="Kuo A."/>
            <person name="Girlanda M."/>
            <person name="Perotto S."/>
            <person name="Kohler A."/>
            <person name="Nagy L.G."/>
            <person name="Floudas D."/>
            <person name="Copeland A."/>
            <person name="Barry K.W."/>
            <person name="Cichocki N."/>
            <person name="Veneault-Fourrey C."/>
            <person name="LaButti K."/>
            <person name="Lindquist E.A."/>
            <person name="Lipzen A."/>
            <person name="Lundell T."/>
            <person name="Morin E."/>
            <person name="Murat C."/>
            <person name="Sun H."/>
            <person name="Tunlid A."/>
            <person name="Henrissat B."/>
            <person name="Grigoriev I.V."/>
            <person name="Hibbett D.S."/>
            <person name="Martin F."/>
            <person name="Nordberg H.P."/>
            <person name="Cantor M.N."/>
            <person name="Hua S.X."/>
        </authorList>
    </citation>
    <scope>NUCLEOTIDE SEQUENCE [LARGE SCALE GENOMIC DNA]</scope>
    <source>
        <strain evidence="7 8">MUT 4182</strain>
    </source>
</reference>
<gene>
    <name evidence="7" type="ORF">M407DRAFT_21815</name>
</gene>
<dbReference type="AlphaFoldDB" id="A0A0C3QMI3"/>
<protein>
    <recommendedName>
        <fullName evidence="9">Aquaporin</fullName>
    </recommendedName>
</protein>
<evidence type="ECO:0000256" key="3">
    <source>
        <dbReference type="ARBA" id="ARBA00022989"/>
    </source>
</evidence>
<feature type="transmembrane region" description="Helical" evidence="6">
    <location>
        <begin position="242"/>
        <end position="265"/>
    </location>
</feature>
<dbReference type="PANTHER" id="PTHR47002:SF2">
    <property type="entry name" value="AQUAPORIN AQPAE.A-LIKE"/>
    <property type="match status" value="1"/>
</dbReference>
<evidence type="ECO:0000256" key="2">
    <source>
        <dbReference type="ARBA" id="ARBA00022692"/>
    </source>
</evidence>
<feature type="transmembrane region" description="Helical" evidence="6">
    <location>
        <begin position="126"/>
        <end position="146"/>
    </location>
</feature>
<keyword evidence="2 5" id="KW-0812">Transmembrane</keyword>